<comment type="domain">
    <text evidence="5">The nitrogen atoms of the two glycine residues in the GGXR motif define the oxyanion hole, and stabilize the oxyanion that forms during the nucleophilic attack by the catalytic serine during substrate cleavage.</text>
</comment>
<evidence type="ECO:0000256" key="3">
    <source>
        <dbReference type="ARBA" id="ARBA00023098"/>
    </source>
</evidence>
<evidence type="ECO:0000313" key="7">
    <source>
        <dbReference type="EMBL" id="KAH7522597.1"/>
    </source>
</evidence>
<dbReference type="Pfam" id="PF01734">
    <property type="entry name" value="Patatin"/>
    <property type="match status" value="1"/>
</dbReference>
<keyword evidence="2 5" id="KW-0442">Lipid degradation</keyword>
<evidence type="ECO:0000259" key="6">
    <source>
        <dbReference type="PROSITE" id="PS51635"/>
    </source>
</evidence>
<dbReference type="PANTHER" id="PTHR32176">
    <property type="entry name" value="XYLOSE ISOMERASE"/>
    <property type="match status" value="1"/>
</dbReference>
<evidence type="ECO:0000313" key="8">
    <source>
        <dbReference type="Proteomes" id="UP000813462"/>
    </source>
</evidence>
<dbReference type="SUPFAM" id="SSF52151">
    <property type="entry name" value="FabD/lysophospholipase-like"/>
    <property type="match status" value="1"/>
</dbReference>
<dbReference type="PANTHER" id="PTHR32176:SF120">
    <property type="entry name" value="PATATIN"/>
    <property type="match status" value="1"/>
</dbReference>
<comment type="similarity">
    <text evidence="1 5">Belongs to the patatin family.</text>
</comment>
<evidence type="ECO:0000256" key="1">
    <source>
        <dbReference type="ARBA" id="ARBA00010240"/>
    </source>
</evidence>
<keyword evidence="3 5" id="KW-0443">Lipid metabolism</keyword>
<protein>
    <recommendedName>
        <fullName evidence="5">Patatin</fullName>
        <ecNumber evidence="5">3.1.1.-</ecNumber>
    </recommendedName>
</protein>
<evidence type="ECO:0000256" key="5">
    <source>
        <dbReference type="RuleBase" id="RU361262"/>
    </source>
</evidence>
<gene>
    <name evidence="7" type="ORF">FEM48_Zijuj07G0155500</name>
</gene>
<proteinExistence type="inferred from homology"/>
<evidence type="ECO:0000256" key="4">
    <source>
        <dbReference type="PROSITE-ProRule" id="PRU01161"/>
    </source>
</evidence>
<evidence type="ECO:0000256" key="2">
    <source>
        <dbReference type="ARBA" id="ARBA00022963"/>
    </source>
</evidence>
<feature type="short sequence motif" description="DGA/G" evidence="4">
    <location>
        <begin position="48"/>
        <end position="50"/>
    </location>
</feature>
<dbReference type="Gene3D" id="3.40.1090.10">
    <property type="entry name" value="Cytosolic phospholipase A2 catalytic domain"/>
    <property type="match status" value="1"/>
</dbReference>
<dbReference type="GO" id="GO:0016042">
    <property type="term" value="P:lipid catabolic process"/>
    <property type="evidence" value="ECO:0007669"/>
    <property type="project" value="UniProtKB-KW"/>
</dbReference>
<dbReference type="GO" id="GO:0047372">
    <property type="term" value="F:monoacylglycerol lipase activity"/>
    <property type="evidence" value="ECO:0007669"/>
    <property type="project" value="TreeGrafter"/>
</dbReference>
<accession>A0A978V5G4</accession>
<dbReference type="InterPro" id="IPR002641">
    <property type="entry name" value="PNPLA_dom"/>
</dbReference>
<reference evidence="7" key="1">
    <citation type="journal article" date="2021" name="Front. Plant Sci.">
        <title>Chromosome-Scale Genome Assembly for Chinese Sour Jujube and Insights Into Its Genome Evolution and Domestication Signature.</title>
        <authorList>
            <person name="Shen L.-Y."/>
            <person name="Luo H."/>
            <person name="Wang X.-L."/>
            <person name="Wang X.-M."/>
            <person name="Qiu X.-J."/>
            <person name="Liu H."/>
            <person name="Zhou S.-S."/>
            <person name="Jia K.-H."/>
            <person name="Nie S."/>
            <person name="Bao Y.-T."/>
            <person name="Zhang R.-G."/>
            <person name="Yun Q.-Z."/>
            <person name="Chai Y.-H."/>
            <person name="Lu J.-Y."/>
            <person name="Li Y."/>
            <person name="Zhao S.-W."/>
            <person name="Mao J.-F."/>
            <person name="Jia S.-G."/>
            <person name="Mao Y.-M."/>
        </authorList>
    </citation>
    <scope>NUCLEOTIDE SEQUENCE</scope>
    <source>
        <strain evidence="7">AT0</strain>
        <tissue evidence="7">Leaf</tissue>
    </source>
</reference>
<comment type="function">
    <text evidence="5">Lipolytic acyl hydrolase (LAH).</text>
</comment>
<dbReference type="EMBL" id="JAEACU010000007">
    <property type="protein sequence ID" value="KAH7522597.1"/>
    <property type="molecule type" value="Genomic_DNA"/>
</dbReference>
<dbReference type="GO" id="GO:0004620">
    <property type="term" value="F:phospholipase activity"/>
    <property type="evidence" value="ECO:0007669"/>
    <property type="project" value="TreeGrafter"/>
</dbReference>
<dbReference type="AlphaFoldDB" id="A0A978V5G4"/>
<comment type="caution">
    <text evidence="7">The sequence shown here is derived from an EMBL/GenBank/DDBJ whole genome shotgun (WGS) entry which is preliminary data.</text>
</comment>
<comment type="caution">
    <text evidence="4">Lacks conserved residue(s) required for the propagation of feature annotation.</text>
</comment>
<keyword evidence="5" id="KW-0378">Hydrolase</keyword>
<feature type="domain" description="PNPLA" evidence="6">
    <location>
        <begin position="1"/>
        <end position="61"/>
    </location>
</feature>
<sequence>MKARRDNSENLLLSDVCIATSAAPYYLPPYPFQHKTPPKEPRDLNLIDGGVAVNNPNCGLIAWFFGPNGTTPLLDVCMAAMDDMVDIYMRTFREILGIYTEH</sequence>
<organism evidence="7 8">
    <name type="scientific">Ziziphus jujuba var. spinosa</name>
    <dbReference type="NCBI Taxonomy" id="714518"/>
    <lineage>
        <taxon>Eukaryota</taxon>
        <taxon>Viridiplantae</taxon>
        <taxon>Streptophyta</taxon>
        <taxon>Embryophyta</taxon>
        <taxon>Tracheophyta</taxon>
        <taxon>Spermatophyta</taxon>
        <taxon>Magnoliopsida</taxon>
        <taxon>eudicotyledons</taxon>
        <taxon>Gunneridae</taxon>
        <taxon>Pentapetalae</taxon>
        <taxon>rosids</taxon>
        <taxon>fabids</taxon>
        <taxon>Rosales</taxon>
        <taxon>Rhamnaceae</taxon>
        <taxon>Paliureae</taxon>
        <taxon>Ziziphus</taxon>
    </lineage>
</organism>
<dbReference type="Proteomes" id="UP000813462">
    <property type="component" value="Unassembled WGS sequence"/>
</dbReference>
<dbReference type="InterPro" id="IPR016035">
    <property type="entry name" value="Acyl_Trfase/lysoPLipase"/>
</dbReference>
<dbReference type="PROSITE" id="PS51635">
    <property type="entry name" value="PNPLA"/>
    <property type="match status" value="1"/>
</dbReference>
<name>A0A978V5G4_ZIZJJ</name>
<dbReference type="EC" id="3.1.1.-" evidence="5"/>